<protein>
    <submittedName>
        <fullName evidence="1">7983_t:CDS:1</fullName>
    </submittedName>
</protein>
<dbReference type="Proteomes" id="UP000789702">
    <property type="component" value="Unassembled WGS sequence"/>
</dbReference>
<dbReference type="EMBL" id="CAJVPU010000506">
    <property type="protein sequence ID" value="CAG8452763.1"/>
    <property type="molecule type" value="Genomic_DNA"/>
</dbReference>
<comment type="caution">
    <text evidence="1">The sequence shown here is derived from an EMBL/GenBank/DDBJ whole genome shotgun (WGS) entry which is preliminary data.</text>
</comment>
<sequence length="63" mass="7126">MTKRQMTWGSFEVVWSSGHLESSDRSFPNTEAQRYVTAKPSGFAEKILKDELAKCGEISETKN</sequence>
<gene>
    <name evidence="1" type="ORF">DHETER_LOCUS916</name>
</gene>
<name>A0ACA9K523_9GLOM</name>
<accession>A0ACA9K523</accession>
<proteinExistence type="predicted"/>
<reference evidence="1" key="1">
    <citation type="submission" date="2021-06" db="EMBL/GenBank/DDBJ databases">
        <authorList>
            <person name="Kallberg Y."/>
            <person name="Tangrot J."/>
            <person name="Rosling A."/>
        </authorList>
    </citation>
    <scope>NUCLEOTIDE SEQUENCE</scope>
    <source>
        <strain evidence="1">IL203A</strain>
    </source>
</reference>
<organism evidence="1 2">
    <name type="scientific">Dentiscutata heterogama</name>
    <dbReference type="NCBI Taxonomy" id="1316150"/>
    <lineage>
        <taxon>Eukaryota</taxon>
        <taxon>Fungi</taxon>
        <taxon>Fungi incertae sedis</taxon>
        <taxon>Mucoromycota</taxon>
        <taxon>Glomeromycotina</taxon>
        <taxon>Glomeromycetes</taxon>
        <taxon>Diversisporales</taxon>
        <taxon>Gigasporaceae</taxon>
        <taxon>Dentiscutata</taxon>
    </lineage>
</organism>
<evidence type="ECO:0000313" key="1">
    <source>
        <dbReference type="EMBL" id="CAG8452763.1"/>
    </source>
</evidence>
<evidence type="ECO:0000313" key="2">
    <source>
        <dbReference type="Proteomes" id="UP000789702"/>
    </source>
</evidence>
<keyword evidence="2" id="KW-1185">Reference proteome</keyword>